<dbReference type="EMBL" id="QHHQ01000004">
    <property type="protein sequence ID" value="RAI00085.1"/>
    <property type="molecule type" value="Genomic_DNA"/>
</dbReference>
<comment type="caution">
    <text evidence="2">The sequence shown here is derived from an EMBL/GenBank/DDBJ whole genome shotgun (WGS) entry which is preliminary data.</text>
</comment>
<dbReference type="OrthoDB" id="1425928at2"/>
<dbReference type="AlphaFoldDB" id="A0A8B2NKD9"/>
<evidence type="ECO:0000313" key="2">
    <source>
        <dbReference type="EMBL" id="RAI00085.1"/>
    </source>
</evidence>
<evidence type="ECO:0000313" key="3">
    <source>
        <dbReference type="Proteomes" id="UP000249590"/>
    </source>
</evidence>
<dbReference type="Proteomes" id="UP000249590">
    <property type="component" value="Unassembled WGS sequence"/>
</dbReference>
<reference evidence="2 3" key="1">
    <citation type="submission" date="2018-05" db="EMBL/GenBank/DDBJ databases">
        <title>Acuticoccus sediminis sp. nov., isolated from deep-sea sediment of Indian Ocean.</title>
        <authorList>
            <person name="Liu X."/>
            <person name="Lai Q."/>
            <person name="Du Y."/>
            <person name="Sun F."/>
            <person name="Zhang X."/>
            <person name="Wang S."/>
            <person name="Shao Z."/>
        </authorList>
    </citation>
    <scope>NUCLEOTIDE SEQUENCE [LARGE SCALE GENOMIC DNA]</scope>
    <source>
        <strain evidence="2 3">PTG4-2</strain>
    </source>
</reference>
<sequence length="417" mass="43690">MSAPDPGASGRRALLFGTFDVANYGDLLFPIVAAHRLRPLGWEVVPVAPTMRQTGLEDALQPHALGRLPGGIAGDAVLIGGGEIVHAWPAAFLEEYRVGDLPAWAYPSLWLGASLVGALNDLPIVWNAPGVPSPFPEPLRHTAVESALAAADYVAVRDDASMRFLGTGHSANVTVVPDTVLDLACVWPLETLAPAYTALAARKGIPADAALLAVHVRTAGLGSLAMEDLAASIDAFASARGLTPLLVAIGPCLHDAEAARSLSSALTLPHICLDDPRSLREIASAIAFSRGYVGNSMHGYVTALGYGKPGVIVARPAFRKFSGIADHVGRAQDVVREWQDGLARLADTLGDTVAVPPSVFDALDRHWSAVAAAIADRDAGRDRRAAFLRRYVSSTLGTAGMGWLLQPVTGRAVVRAA</sequence>
<protein>
    <recommendedName>
        <fullName evidence="1">Polysaccharide pyruvyl transferase domain-containing protein</fullName>
    </recommendedName>
</protein>
<evidence type="ECO:0000259" key="1">
    <source>
        <dbReference type="Pfam" id="PF04230"/>
    </source>
</evidence>
<dbReference type="Pfam" id="PF04230">
    <property type="entry name" value="PS_pyruv_trans"/>
    <property type="match status" value="1"/>
</dbReference>
<organism evidence="2 3">
    <name type="scientific">Acuticoccus sediminis</name>
    <dbReference type="NCBI Taxonomy" id="2184697"/>
    <lineage>
        <taxon>Bacteria</taxon>
        <taxon>Pseudomonadati</taxon>
        <taxon>Pseudomonadota</taxon>
        <taxon>Alphaproteobacteria</taxon>
        <taxon>Hyphomicrobiales</taxon>
        <taxon>Amorphaceae</taxon>
        <taxon>Acuticoccus</taxon>
    </lineage>
</organism>
<accession>A0A8B2NKD9</accession>
<keyword evidence="3" id="KW-1185">Reference proteome</keyword>
<gene>
    <name evidence="2" type="ORF">DLJ53_20425</name>
</gene>
<proteinExistence type="predicted"/>
<name>A0A8B2NKD9_9HYPH</name>
<dbReference type="InterPro" id="IPR007345">
    <property type="entry name" value="Polysacch_pyruvyl_Trfase"/>
</dbReference>
<dbReference type="RefSeq" id="WP_111348661.1">
    <property type="nucleotide sequence ID" value="NZ_QHHQ01000004.1"/>
</dbReference>
<feature type="domain" description="Polysaccharide pyruvyl transferase" evidence="1">
    <location>
        <begin position="23"/>
        <end position="314"/>
    </location>
</feature>